<evidence type="ECO:0000256" key="1">
    <source>
        <dbReference type="SAM" id="Phobius"/>
    </source>
</evidence>
<feature type="transmembrane region" description="Helical" evidence="1">
    <location>
        <begin position="6"/>
        <end position="22"/>
    </location>
</feature>
<evidence type="ECO:0000313" key="3">
    <source>
        <dbReference type="Proteomes" id="UP000272528"/>
    </source>
</evidence>
<dbReference type="RefSeq" id="WP_126017235.1">
    <property type="nucleotide sequence ID" value="NZ_CP034437.1"/>
</dbReference>
<evidence type="ECO:0000313" key="2">
    <source>
        <dbReference type="EMBL" id="AZN41528.1"/>
    </source>
</evidence>
<dbReference type="AlphaFoldDB" id="A0A3Q8X7Q3"/>
<keyword evidence="1" id="KW-1133">Transmembrane helix</keyword>
<protein>
    <submittedName>
        <fullName evidence="2">Uncharacterized protein</fullName>
    </submittedName>
</protein>
<accession>A0A3Q8X7Q3</accession>
<sequence>MNLYIMAAIACFILFVEGIPLIKKGSRRDSITFIVIFVIAASISSMQSLGLAVPNPSDWYRWAFSPLASLLKGVLY</sequence>
<keyword evidence="1" id="KW-0812">Transmembrane</keyword>
<dbReference type="Proteomes" id="UP000272528">
    <property type="component" value="Chromosome"/>
</dbReference>
<reference evidence="3" key="1">
    <citation type="submission" date="2018-12" db="EMBL/GenBank/DDBJ databases">
        <title>Genome sequence of Peanibacillus sp.</title>
        <authorList>
            <person name="Subramani G."/>
            <person name="Srinivasan S."/>
            <person name="Kim M.K."/>
        </authorList>
    </citation>
    <scope>NUCLEOTIDE SEQUENCE [LARGE SCALE GENOMIC DNA]</scope>
    <source>
        <strain evidence="3">18JY67-1</strain>
    </source>
</reference>
<dbReference type="OrthoDB" id="2440830at2"/>
<dbReference type="EMBL" id="CP034437">
    <property type="protein sequence ID" value="AZN41528.1"/>
    <property type="molecule type" value="Genomic_DNA"/>
</dbReference>
<keyword evidence="3" id="KW-1185">Reference proteome</keyword>
<keyword evidence="1" id="KW-0472">Membrane</keyword>
<gene>
    <name evidence="2" type="ORF">EJC50_18975</name>
</gene>
<feature type="transmembrane region" description="Helical" evidence="1">
    <location>
        <begin position="34"/>
        <end position="53"/>
    </location>
</feature>
<proteinExistence type="predicted"/>
<name>A0A3Q8X7Q3_9BACL</name>
<organism evidence="2 3">
    <name type="scientific">Paenibacillus albus</name>
    <dbReference type="NCBI Taxonomy" id="2495582"/>
    <lineage>
        <taxon>Bacteria</taxon>
        <taxon>Bacillati</taxon>
        <taxon>Bacillota</taxon>
        <taxon>Bacilli</taxon>
        <taxon>Bacillales</taxon>
        <taxon>Paenibacillaceae</taxon>
        <taxon>Paenibacillus</taxon>
    </lineage>
</organism>
<dbReference type="KEGG" id="palb:EJC50_18975"/>